<reference evidence="2" key="1">
    <citation type="submission" date="2023-03" db="EMBL/GenBank/DDBJ databases">
        <title>Massive genome expansion in bonnet fungi (Mycena s.s.) driven by repeated elements and novel gene families across ecological guilds.</title>
        <authorList>
            <consortium name="Lawrence Berkeley National Laboratory"/>
            <person name="Harder C.B."/>
            <person name="Miyauchi S."/>
            <person name="Viragh M."/>
            <person name="Kuo A."/>
            <person name="Thoen E."/>
            <person name="Andreopoulos B."/>
            <person name="Lu D."/>
            <person name="Skrede I."/>
            <person name="Drula E."/>
            <person name="Henrissat B."/>
            <person name="Morin E."/>
            <person name="Kohler A."/>
            <person name="Barry K."/>
            <person name="LaButti K."/>
            <person name="Morin E."/>
            <person name="Salamov A."/>
            <person name="Lipzen A."/>
            <person name="Mereny Z."/>
            <person name="Hegedus B."/>
            <person name="Baldrian P."/>
            <person name="Stursova M."/>
            <person name="Weitz H."/>
            <person name="Taylor A."/>
            <person name="Grigoriev I.V."/>
            <person name="Nagy L.G."/>
            <person name="Martin F."/>
            <person name="Kauserud H."/>
        </authorList>
    </citation>
    <scope>NUCLEOTIDE SEQUENCE</scope>
    <source>
        <strain evidence="2">CBHHK173m</strain>
    </source>
</reference>
<evidence type="ECO:0000313" key="3">
    <source>
        <dbReference type="Proteomes" id="UP001222325"/>
    </source>
</evidence>
<dbReference type="Proteomes" id="UP001222325">
    <property type="component" value="Unassembled WGS sequence"/>
</dbReference>
<accession>A0AAD6XQU3</accession>
<evidence type="ECO:0000256" key="1">
    <source>
        <dbReference type="SAM" id="MobiDB-lite"/>
    </source>
</evidence>
<evidence type="ECO:0000313" key="2">
    <source>
        <dbReference type="EMBL" id="KAJ7088027.1"/>
    </source>
</evidence>
<proteinExistence type="predicted"/>
<gene>
    <name evidence="2" type="ORF">B0H15DRAFT_801085</name>
</gene>
<comment type="caution">
    <text evidence="2">The sequence shown here is derived from an EMBL/GenBank/DDBJ whole genome shotgun (WGS) entry which is preliminary data.</text>
</comment>
<sequence length="277" mass="29251">MYPYSPYSAYNSNAASSSSSTQRQPTVVQYARMDTRRALYHAQLTGQAAQVQQRPPPVPPAHAPVAGAPLHVCASHLRVCTRCRVPVSASPTADAAQTLNVVSATRYRPVPVGVPPALAGGRLGAFDWTVQLSDLPKDTTAWVFGRDALLAIIGHVDPSGETVLIRKPTGQTMGMTRVAVPGPGDWILQAAPGQPDIGMWGWYRYHDGTVKVPASASSLLYDSSPPTPPVLVAWQDTAGHWQLHTDLAHGGVAAESATVLALVTIIIASNMGRGLAA</sequence>
<keyword evidence="3" id="KW-1185">Reference proteome</keyword>
<organism evidence="2 3">
    <name type="scientific">Mycena belliarum</name>
    <dbReference type="NCBI Taxonomy" id="1033014"/>
    <lineage>
        <taxon>Eukaryota</taxon>
        <taxon>Fungi</taxon>
        <taxon>Dikarya</taxon>
        <taxon>Basidiomycota</taxon>
        <taxon>Agaricomycotina</taxon>
        <taxon>Agaricomycetes</taxon>
        <taxon>Agaricomycetidae</taxon>
        <taxon>Agaricales</taxon>
        <taxon>Marasmiineae</taxon>
        <taxon>Mycenaceae</taxon>
        <taxon>Mycena</taxon>
    </lineage>
</organism>
<name>A0AAD6XQU3_9AGAR</name>
<dbReference type="AlphaFoldDB" id="A0AAD6XQU3"/>
<dbReference type="EMBL" id="JARJCN010000027">
    <property type="protein sequence ID" value="KAJ7088027.1"/>
    <property type="molecule type" value="Genomic_DNA"/>
</dbReference>
<protein>
    <submittedName>
        <fullName evidence="2">Uncharacterized protein</fullName>
    </submittedName>
</protein>
<feature type="compositionally biased region" description="Low complexity" evidence="1">
    <location>
        <begin position="1"/>
        <end position="20"/>
    </location>
</feature>
<feature type="region of interest" description="Disordered" evidence="1">
    <location>
        <begin position="1"/>
        <end position="26"/>
    </location>
</feature>